<keyword evidence="3" id="KW-1185">Reference proteome</keyword>
<sequence length="112" mass="12359">MEKEESCSQSRRRRSKKKKNRGKEGQFRAKSDRYLEVHVNASSSSSSFPAVDTPTVNRPMEDSTATVEQTSGSHNGNKSAATSNICRPTPAFGMNSLQAIDFCCVQETQNLL</sequence>
<dbReference type="EMBL" id="JACTNZ010000012">
    <property type="protein sequence ID" value="KAG5522197.1"/>
    <property type="molecule type" value="Genomic_DNA"/>
</dbReference>
<proteinExistence type="predicted"/>
<feature type="region of interest" description="Disordered" evidence="1">
    <location>
        <begin position="1"/>
        <end position="83"/>
    </location>
</feature>
<dbReference type="EMBL" id="JACTNZ010000012">
    <property type="protein sequence ID" value="KAG5522198.1"/>
    <property type="molecule type" value="Genomic_DNA"/>
</dbReference>
<reference evidence="2" key="1">
    <citation type="submission" date="2020-08" db="EMBL/GenBank/DDBJ databases">
        <title>Plant Genome Project.</title>
        <authorList>
            <person name="Zhang R.-G."/>
        </authorList>
    </citation>
    <scope>NUCLEOTIDE SEQUENCE</scope>
    <source>
        <strain evidence="2">WSP0</strain>
        <tissue evidence="2">Leaf</tissue>
    </source>
</reference>
<evidence type="ECO:0000313" key="2">
    <source>
        <dbReference type="EMBL" id="KAG5522198.1"/>
    </source>
</evidence>
<protein>
    <submittedName>
        <fullName evidence="2">Uncharacterized protein</fullName>
    </submittedName>
</protein>
<dbReference type="EMBL" id="JACTNZ010000012">
    <property type="protein sequence ID" value="KAG5522196.1"/>
    <property type="molecule type" value="Genomic_DNA"/>
</dbReference>
<feature type="compositionally biased region" description="Basic residues" evidence="1">
    <location>
        <begin position="10"/>
        <end position="21"/>
    </location>
</feature>
<evidence type="ECO:0000313" key="3">
    <source>
        <dbReference type="Proteomes" id="UP000823749"/>
    </source>
</evidence>
<dbReference type="AlphaFoldDB" id="A0AAV6I0X5"/>
<feature type="compositionally biased region" description="Polar residues" evidence="1">
    <location>
        <begin position="63"/>
        <end position="83"/>
    </location>
</feature>
<name>A0AAV6I0X5_9ERIC</name>
<feature type="compositionally biased region" description="Basic and acidic residues" evidence="1">
    <location>
        <begin position="22"/>
        <end position="36"/>
    </location>
</feature>
<gene>
    <name evidence="2" type="ORF">RHGRI_034396</name>
</gene>
<accession>A0AAV6I0X5</accession>
<evidence type="ECO:0000256" key="1">
    <source>
        <dbReference type="SAM" id="MobiDB-lite"/>
    </source>
</evidence>
<comment type="caution">
    <text evidence="2">The sequence shown here is derived from an EMBL/GenBank/DDBJ whole genome shotgun (WGS) entry which is preliminary data.</text>
</comment>
<dbReference type="EMBL" id="JACTNZ010000012">
    <property type="protein sequence ID" value="KAG5522195.1"/>
    <property type="molecule type" value="Genomic_DNA"/>
</dbReference>
<dbReference type="Proteomes" id="UP000823749">
    <property type="component" value="Chromosome 12"/>
</dbReference>
<organism evidence="2 3">
    <name type="scientific">Rhododendron griersonianum</name>
    <dbReference type="NCBI Taxonomy" id="479676"/>
    <lineage>
        <taxon>Eukaryota</taxon>
        <taxon>Viridiplantae</taxon>
        <taxon>Streptophyta</taxon>
        <taxon>Embryophyta</taxon>
        <taxon>Tracheophyta</taxon>
        <taxon>Spermatophyta</taxon>
        <taxon>Magnoliopsida</taxon>
        <taxon>eudicotyledons</taxon>
        <taxon>Gunneridae</taxon>
        <taxon>Pentapetalae</taxon>
        <taxon>asterids</taxon>
        <taxon>Ericales</taxon>
        <taxon>Ericaceae</taxon>
        <taxon>Ericoideae</taxon>
        <taxon>Rhodoreae</taxon>
        <taxon>Rhododendron</taxon>
    </lineage>
</organism>